<dbReference type="PANTHER" id="PTHR21505">
    <property type="entry name" value="MADF DOMAIN-CONTAINING PROTEIN-RELATED"/>
    <property type="match status" value="1"/>
</dbReference>
<proteinExistence type="predicted"/>
<dbReference type="Pfam" id="PF10545">
    <property type="entry name" value="MADF_DNA_bdg"/>
    <property type="match status" value="1"/>
</dbReference>
<keyword evidence="3" id="KW-0862">Zinc</keyword>
<comment type="caution">
    <text evidence="6">The sequence shown here is derived from an EMBL/GenBank/DDBJ whole genome shotgun (WGS) entry which is preliminary data.</text>
</comment>
<dbReference type="PANTHER" id="PTHR21505:SF8">
    <property type="entry name" value="DPT-YFP REPRESSOR BY OVEREXPRESSION, ISOFORM D-RELATED"/>
    <property type="match status" value="1"/>
</dbReference>
<feature type="domain" description="MADF" evidence="5">
    <location>
        <begin position="88"/>
        <end position="184"/>
    </location>
</feature>
<feature type="compositionally biased region" description="Basic and acidic residues" evidence="4">
    <location>
        <begin position="344"/>
        <end position="354"/>
    </location>
</feature>
<protein>
    <recommendedName>
        <fullName evidence="5">MADF domain-containing protein</fullName>
    </recommendedName>
</protein>
<dbReference type="Pfam" id="PF04500">
    <property type="entry name" value="FLYWCH"/>
    <property type="match status" value="1"/>
</dbReference>
<dbReference type="PROSITE" id="PS51029">
    <property type="entry name" value="MADF"/>
    <property type="match status" value="1"/>
</dbReference>
<dbReference type="Gene3D" id="2.20.25.240">
    <property type="match status" value="1"/>
</dbReference>
<dbReference type="GO" id="GO:0008270">
    <property type="term" value="F:zinc ion binding"/>
    <property type="evidence" value="ECO:0007669"/>
    <property type="project" value="UniProtKB-KW"/>
</dbReference>
<dbReference type="AlphaFoldDB" id="A0AAV2PLX7"/>
<reference evidence="6 7" key="1">
    <citation type="submission" date="2024-05" db="EMBL/GenBank/DDBJ databases">
        <authorList>
            <person name="Wallberg A."/>
        </authorList>
    </citation>
    <scope>NUCLEOTIDE SEQUENCE [LARGE SCALE GENOMIC DNA]</scope>
</reference>
<evidence type="ECO:0000256" key="4">
    <source>
        <dbReference type="SAM" id="MobiDB-lite"/>
    </source>
</evidence>
<dbReference type="SMART" id="SM00595">
    <property type="entry name" value="MADF"/>
    <property type="match status" value="1"/>
</dbReference>
<sequence length="480" mass="54888">MDDGQGARVVIKVGDLATMSYPQDTQELTREPEYDSSILCNEIDTKALLHAAISSTKPVDRTQKDRQNTKPMGRWQIEEVENERFWREFIDLYREHPALWKVKSASYKNKSVKNACYAKLIEKMRLKDQDATKEDVARKINTFRCSFKRQLRKINEATLAGADINEIPKWTYFEALQFLEDADDEDDINSHDIDLGVEEEAKPMVSYGRTTFGGEVIKNSHGGKTLTLDGFAFYQKEVSKSTLRWGCTQNIAEQCHGTLTTNLTATDIVSTSDHNHEPDHEYIERLKVLASRKFSARTKSILKKKSTKQNRYMMSIKGPNTSGTNNGKRIGSNVRLSNSFKKRPNMEMDSKHNETQSLPQSLPHAYPQQNEHPIYPQQNEHPIDVTARSWAHEFWELTPDQQIYARKAINDILFEGRLETLNRHSVKINENGNGQLRSSVPISSQSPESSCIETIVATPDVHLCKNNCNIHCNKTYFAKN</sequence>
<evidence type="ECO:0000256" key="1">
    <source>
        <dbReference type="ARBA" id="ARBA00022723"/>
    </source>
</evidence>
<evidence type="ECO:0000259" key="5">
    <source>
        <dbReference type="PROSITE" id="PS51029"/>
    </source>
</evidence>
<name>A0AAV2PLX7_MEGNR</name>
<keyword evidence="7" id="KW-1185">Reference proteome</keyword>
<keyword evidence="1" id="KW-0479">Metal-binding</keyword>
<dbReference type="InterPro" id="IPR007588">
    <property type="entry name" value="Znf_FLYWCH"/>
</dbReference>
<evidence type="ECO:0000313" key="6">
    <source>
        <dbReference type="EMBL" id="CAL4061434.1"/>
    </source>
</evidence>
<dbReference type="EMBL" id="CAXKWB010000628">
    <property type="protein sequence ID" value="CAL4061434.1"/>
    <property type="molecule type" value="Genomic_DNA"/>
</dbReference>
<dbReference type="InterPro" id="IPR006578">
    <property type="entry name" value="MADF-dom"/>
</dbReference>
<gene>
    <name evidence="6" type="ORF">MNOR_LOCUS2154</name>
</gene>
<feature type="region of interest" description="Disordered" evidence="4">
    <location>
        <begin position="343"/>
        <end position="375"/>
    </location>
</feature>
<evidence type="ECO:0000256" key="2">
    <source>
        <dbReference type="ARBA" id="ARBA00022771"/>
    </source>
</evidence>
<organism evidence="6 7">
    <name type="scientific">Meganyctiphanes norvegica</name>
    <name type="common">Northern krill</name>
    <name type="synonym">Thysanopoda norvegica</name>
    <dbReference type="NCBI Taxonomy" id="48144"/>
    <lineage>
        <taxon>Eukaryota</taxon>
        <taxon>Metazoa</taxon>
        <taxon>Ecdysozoa</taxon>
        <taxon>Arthropoda</taxon>
        <taxon>Crustacea</taxon>
        <taxon>Multicrustacea</taxon>
        <taxon>Malacostraca</taxon>
        <taxon>Eumalacostraca</taxon>
        <taxon>Eucarida</taxon>
        <taxon>Euphausiacea</taxon>
        <taxon>Euphausiidae</taxon>
        <taxon>Meganyctiphanes</taxon>
    </lineage>
</organism>
<accession>A0AAV2PLX7</accession>
<keyword evidence="2" id="KW-0863">Zinc-finger</keyword>
<evidence type="ECO:0000313" key="7">
    <source>
        <dbReference type="Proteomes" id="UP001497623"/>
    </source>
</evidence>
<evidence type="ECO:0000256" key="3">
    <source>
        <dbReference type="ARBA" id="ARBA00022833"/>
    </source>
</evidence>
<dbReference type="Proteomes" id="UP001497623">
    <property type="component" value="Unassembled WGS sequence"/>
</dbReference>